<dbReference type="InterPro" id="IPR018247">
    <property type="entry name" value="EF_Hand_1_Ca_BS"/>
</dbReference>
<comment type="caution">
    <text evidence="3">The sequence shown here is derived from an EMBL/GenBank/DDBJ whole genome shotgun (WGS) entry which is preliminary data.</text>
</comment>
<dbReference type="InterPro" id="IPR011992">
    <property type="entry name" value="EF-hand-dom_pair"/>
</dbReference>
<feature type="domain" description="EF-hand" evidence="2">
    <location>
        <begin position="57"/>
        <end position="92"/>
    </location>
</feature>
<dbReference type="PROSITE" id="PS00018">
    <property type="entry name" value="EF_HAND_1"/>
    <property type="match status" value="1"/>
</dbReference>
<dbReference type="InterPro" id="IPR002048">
    <property type="entry name" value="EF_hand_dom"/>
</dbReference>
<keyword evidence="4" id="KW-1185">Reference proteome</keyword>
<dbReference type="PROSITE" id="PS50222">
    <property type="entry name" value="EF_HAND_2"/>
    <property type="match status" value="1"/>
</dbReference>
<proteinExistence type="predicted"/>
<evidence type="ECO:0000313" key="3">
    <source>
        <dbReference type="EMBL" id="TGV02686.1"/>
    </source>
</evidence>
<evidence type="ECO:0000259" key="2">
    <source>
        <dbReference type="PROSITE" id="PS50222"/>
    </source>
</evidence>
<dbReference type="EMBL" id="SRSO01000011">
    <property type="protein sequence ID" value="TGV02686.1"/>
    <property type="molecule type" value="Genomic_DNA"/>
</dbReference>
<dbReference type="RefSeq" id="WP_135876977.1">
    <property type="nucleotide sequence ID" value="NZ_SRSO01000011.1"/>
</dbReference>
<dbReference type="OrthoDB" id="1145220at2"/>
<dbReference type="AlphaFoldDB" id="A0A4S1DX13"/>
<name>A0A4S1DX13_9FLAO</name>
<dbReference type="Proteomes" id="UP000307602">
    <property type="component" value="Unassembled WGS sequence"/>
</dbReference>
<evidence type="ECO:0000256" key="1">
    <source>
        <dbReference type="SAM" id="MobiDB-lite"/>
    </source>
</evidence>
<dbReference type="Pfam" id="PF13202">
    <property type="entry name" value="EF-hand_5"/>
    <property type="match status" value="1"/>
</dbReference>
<sequence length="98" mass="11354">MKPNTLKTAVLFFGMILFVSTNLFGQDKHQRPEKPPTIEKLFEDLDENDDDKLSKKEIKGPLKDHFSVVDTNKDGFLTKEELEKVPKPKGRKPQEERN</sequence>
<protein>
    <submittedName>
        <fullName evidence="3">EF-hand domain-containing protein</fullName>
    </submittedName>
</protein>
<reference evidence="3 4" key="1">
    <citation type="submission" date="2019-04" db="EMBL/GenBank/DDBJ databases">
        <authorList>
            <person name="Liu A."/>
        </authorList>
    </citation>
    <scope>NUCLEOTIDE SEQUENCE [LARGE SCALE GENOMIC DNA]</scope>
    <source>
        <strain evidence="3 4">RZ03</strain>
    </source>
</reference>
<organism evidence="3 4">
    <name type="scientific">Flavivirga rizhaonensis</name>
    <dbReference type="NCBI Taxonomy" id="2559571"/>
    <lineage>
        <taxon>Bacteria</taxon>
        <taxon>Pseudomonadati</taxon>
        <taxon>Bacteroidota</taxon>
        <taxon>Flavobacteriia</taxon>
        <taxon>Flavobacteriales</taxon>
        <taxon>Flavobacteriaceae</taxon>
        <taxon>Flavivirga</taxon>
    </lineage>
</organism>
<accession>A0A4S1DX13</accession>
<feature type="region of interest" description="Disordered" evidence="1">
    <location>
        <begin position="77"/>
        <end position="98"/>
    </location>
</feature>
<evidence type="ECO:0000313" key="4">
    <source>
        <dbReference type="Proteomes" id="UP000307602"/>
    </source>
</evidence>
<gene>
    <name evidence="3" type="ORF">EM932_09630</name>
</gene>
<dbReference type="GO" id="GO:0005509">
    <property type="term" value="F:calcium ion binding"/>
    <property type="evidence" value="ECO:0007669"/>
    <property type="project" value="InterPro"/>
</dbReference>
<dbReference type="SUPFAM" id="SSF47473">
    <property type="entry name" value="EF-hand"/>
    <property type="match status" value="1"/>
</dbReference>
<dbReference type="Gene3D" id="1.10.238.10">
    <property type="entry name" value="EF-hand"/>
    <property type="match status" value="1"/>
</dbReference>